<sequence>MAKHIAAIVTDMVEEIELTGPVKAYKDAGHTVDVISDEAGKIIKGKNGEELKADKGIEEVKASDYDALLVPGGFSPDLLRINPKNGDFARAFMEADKPVFAICHGPQFLVETDLLKGRELTSFVSVRKDLKNAGASVKDEEVVVDKNLVTSRTPDDLPAFNREALKLLNN</sequence>
<evidence type="ECO:0000259" key="2">
    <source>
        <dbReference type="Pfam" id="PF01965"/>
    </source>
</evidence>
<dbReference type="InterPro" id="IPR006286">
    <property type="entry name" value="C56_PfpI-like"/>
</dbReference>
<gene>
    <name evidence="3" type="primary">yraA</name>
    <name evidence="3" type="ORF">OSO01_33170</name>
</gene>
<feature type="domain" description="DJ-1/PfpI" evidence="2">
    <location>
        <begin position="4"/>
        <end position="166"/>
    </location>
</feature>
<dbReference type="GO" id="GO:0008233">
    <property type="term" value="F:peptidase activity"/>
    <property type="evidence" value="ECO:0007669"/>
    <property type="project" value="UniProtKB-KW"/>
</dbReference>
<evidence type="ECO:0000313" key="4">
    <source>
        <dbReference type="Proteomes" id="UP000321558"/>
    </source>
</evidence>
<dbReference type="NCBIfam" id="TIGR01382">
    <property type="entry name" value="PfpI"/>
    <property type="match status" value="1"/>
</dbReference>
<name>A0A511ZM94_9BACI</name>
<dbReference type="PROSITE" id="PS51276">
    <property type="entry name" value="PEPTIDASE_C56_PFPI"/>
    <property type="match status" value="1"/>
</dbReference>
<evidence type="ECO:0000313" key="3">
    <source>
        <dbReference type="EMBL" id="GEN88578.1"/>
    </source>
</evidence>
<dbReference type="EMBL" id="BJYM01000014">
    <property type="protein sequence ID" value="GEN88578.1"/>
    <property type="molecule type" value="Genomic_DNA"/>
</dbReference>
<dbReference type="InterPro" id="IPR029062">
    <property type="entry name" value="Class_I_gatase-like"/>
</dbReference>
<dbReference type="Pfam" id="PF01965">
    <property type="entry name" value="DJ-1_PfpI"/>
    <property type="match status" value="1"/>
</dbReference>
<proteinExistence type="inferred from homology"/>
<dbReference type="PANTHER" id="PTHR42733">
    <property type="entry name" value="DJ-1 PROTEIN"/>
    <property type="match status" value="1"/>
</dbReference>
<evidence type="ECO:0000256" key="1">
    <source>
        <dbReference type="ARBA" id="ARBA00008542"/>
    </source>
</evidence>
<reference evidence="3 4" key="1">
    <citation type="submission" date="2019-07" db="EMBL/GenBank/DDBJ databases">
        <title>Whole genome shotgun sequence of Oceanobacillus sojae NBRC 105379.</title>
        <authorList>
            <person name="Hosoyama A."/>
            <person name="Uohara A."/>
            <person name="Ohji S."/>
            <person name="Ichikawa N."/>
        </authorList>
    </citation>
    <scope>NUCLEOTIDE SEQUENCE [LARGE SCALE GENOMIC DNA]</scope>
    <source>
        <strain evidence="3 4">NBRC 105379</strain>
    </source>
</reference>
<dbReference type="PANTHER" id="PTHR42733:SF2">
    <property type="entry name" value="DJ-1_THIJ_PFPI FAMILY PROTEIN"/>
    <property type="match status" value="1"/>
</dbReference>
<dbReference type="SUPFAM" id="SSF52317">
    <property type="entry name" value="Class I glutamine amidotransferase-like"/>
    <property type="match status" value="1"/>
</dbReference>
<dbReference type="Proteomes" id="UP000321558">
    <property type="component" value="Unassembled WGS sequence"/>
</dbReference>
<dbReference type="AlphaFoldDB" id="A0A511ZM94"/>
<dbReference type="InterPro" id="IPR002818">
    <property type="entry name" value="DJ-1/PfpI"/>
</dbReference>
<comment type="caution">
    <text evidence="3">The sequence shown here is derived from an EMBL/GenBank/DDBJ whole genome shotgun (WGS) entry which is preliminary data.</text>
</comment>
<comment type="similarity">
    <text evidence="1">Belongs to the peptidase C56 family.</text>
</comment>
<dbReference type="GO" id="GO:0006508">
    <property type="term" value="P:proteolysis"/>
    <property type="evidence" value="ECO:0007669"/>
    <property type="project" value="UniProtKB-KW"/>
</dbReference>
<keyword evidence="3" id="KW-0378">Hydrolase</keyword>
<dbReference type="OrthoDB" id="9792284at2"/>
<keyword evidence="4" id="KW-1185">Reference proteome</keyword>
<dbReference type="RefSeq" id="WP_147211517.1">
    <property type="nucleotide sequence ID" value="NZ_BJYM01000014.1"/>
</dbReference>
<organism evidence="3 4">
    <name type="scientific">Oceanobacillus sojae</name>
    <dbReference type="NCBI Taxonomy" id="582851"/>
    <lineage>
        <taxon>Bacteria</taxon>
        <taxon>Bacillati</taxon>
        <taxon>Bacillota</taxon>
        <taxon>Bacilli</taxon>
        <taxon>Bacillales</taxon>
        <taxon>Bacillaceae</taxon>
        <taxon>Oceanobacillus</taxon>
    </lineage>
</organism>
<keyword evidence="3" id="KW-0645">Protease</keyword>
<accession>A0A511ZM94</accession>
<dbReference type="CDD" id="cd03134">
    <property type="entry name" value="GATase1_PfpI_like"/>
    <property type="match status" value="1"/>
</dbReference>
<dbReference type="Gene3D" id="3.40.50.880">
    <property type="match status" value="1"/>
</dbReference>
<protein>
    <submittedName>
        <fullName evidence="3">Putative cysteine protease YraA</fullName>
    </submittedName>
</protein>